<organism evidence="5">
    <name type="scientific">marine sediment metagenome</name>
    <dbReference type="NCBI Taxonomy" id="412755"/>
    <lineage>
        <taxon>unclassified sequences</taxon>
        <taxon>metagenomes</taxon>
        <taxon>ecological metagenomes</taxon>
    </lineage>
</organism>
<dbReference type="GO" id="GO:0003700">
    <property type="term" value="F:DNA-binding transcription factor activity"/>
    <property type="evidence" value="ECO:0007669"/>
    <property type="project" value="InterPro"/>
</dbReference>
<dbReference type="PANTHER" id="PTHR44846:SF17">
    <property type="entry name" value="GNTR-FAMILY TRANSCRIPTIONAL REGULATOR"/>
    <property type="match status" value="1"/>
</dbReference>
<dbReference type="AlphaFoldDB" id="X1B9H1"/>
<name>X1B9H1_9ZZZZ</name>
<dbReference type="SMART" id="SM00866">
    <property type="entry name" value="UTRA"/>
    <property type="match status" value="1"/>
</dbReference>
<sequence length="231" mass="26211">MEQFKIEKLTQPLPLIARDKIEELIQNSTLAPGDRLPNETKLAQMLGVSRITLREALRLLEEDGIIIRRQGRGTFVRSSDLIIRNPLEVNTSATEVIESKGLKAGTAWFKLERTKADKTISNKLNIEVGSRVIILERVRTANEKPAVYTLDVFSENIVGRIEVLKELSGSLSKFLEEKYNQKIEYSLGRIIPILPGPYILDKLKIVELSPLLLVEEVDYNSEDKPIIYGRE</sequence>
<dbReference type="GO" id="GO:0003677">
    <property type="term" value="F:DNA binding"/>
    <property type="evidence" value="ECO:0007669"/>
    <property type="project" value="UniProtKB-KW"/>
</dbReference>
<dbReference type="InterPro" id="IPR000524">
    <property type="entry name" value="Tscrpt_reg_HTH_GntR"/>
</dbReference>
<dbReference type="SUPFAM" id="SSF46785">
    <property type="entry name" value="Winged helix' DNA-binding domain"/>
    <property type="match status" value="1"/>
</dbReference>
<dbReference type="InterPro" id="IPR036388">
    <property type="entry name" value="WH-like_DNA-bd_sf"/>
</dbReference>
<dbReference type="GO" id="GO:0045892">
    <property type="term" value="P:negative regulation of DNA-templated transcription"/>
    <property type="evidence" value="ECO:0007669"/>
    <property type="project" value="TreeGrafter"/>
</dbReference>
<dbReference type="EMBL" id="BART01009776">
    <property type="protein sequence ID" value="GAG80793.1"/>
    <property type="molecule type" value="Genomic_DNA"/>
</dbReference>
<evidence type="ECO:0000259" key="4">
    <source>
        <dbReference type="PROSITE" id="PS50949"/>
    </source>
</evidence>
<dbReference type="Pfam" id="PF07702">
    <property type="entry name" value="UTRA"/>
    <property type="match status" value="1"/>
</dbReference>
<dbReference type="PRINTS" id="PR00035">
    <property type="entry name" value="HTHGNTR"/>
</dbReference>
<keyword evidence="1" id="KW-0805">Transcription regulation</keyword>
<feature type="domain" description="HTH gntR-type" evidence="4">
    <location>
        <begin position="11"/>
        <end position="79"/>
    </location>
</feature>
<dbReference type="InterPro" id="IPR011663">
    <property type="entry name" value="UTRA"/>
</dbReference>
<feature type="non-terminal residue" evidence="5">
    <location>
        <position position="231"/>
    </location>
</feature>
<accession>X1B9H1</accession>
<dbReference type="InterPro" id="IPR028978">
    <property type="entry name" value="Chorismate_lyase_/UTRA_dom_sf"/>
</dbReference>
<dbReference type="InterPro" id="IPR036390">
    <property type="entry name" value="WH_DNA-bd_sf"/>
</dbReference>
<dbReference type="CDD" id="cd07377">
    <property type="entry name" value="WHTH_GntR"/>
    <property type="match status" value="1"/>
</dbReference>
<keyword evidence="2" id="KW-0238">DNA-binding</keyword>
<dbReference type="Gene3D" id="1.10.10.10">
    <property type="entry name" value="Winged helix-like DNA-binding domain superfamily/Winged helix DNA-binding domain"/>
    <property type="match status" value="1"/>
</dbReference>
<dbReference type="Pfam" id="PF00392">
    <property type="entry name" value="GntR"/>
    <property type="match status" value="1"/>
</dbReference>
<dbReference type="SUPFAM" id="SSF64288">
    <property type="entry name" value="Chorismate lyase-like"/>
    <property type="match status" value="1"/>
</dbReference>
<gene>
    <name evidence="5" type="ORF">S01H4_21550</name>
</gene>
<evidence type="ECO:0000313" key="5">
    <source>
        <dbReference type="EMBL" id="GAG80793.1"/>
    </source>
</evidence>
<reference evidence="5" key="1">
    <citation type="journal article" date="2014" name="Front. Microbiol.">
        <title>High frequency of phylogenetically diverse reductive dehalogenase-homologous genes in deep subseafloor sedimentary metagenomes.</title>
        <authorList>
            <person name="Kawai M."/>
            <person name="Futagami T."/>
            <person name="Toyoda A."/>
            <person name="Takaki Y."/>
            <person name="Nishi S."/>
            <person name="Hori S."/>
            <person name="Arai W."/>
            <person name="Tsubouchi T."/>
            <person name="Morono Y."/>
            <person name="Uchiyama I."/>
            <person name="Ito T."/>
            <person name="Fujiyama A."/>
            <person name="Inagaki F."/>
            <person name="Takami H."/>
        </authorList>
    </citation>
    <scope>NUCLEOTIDE SEQUENCE</scope>
    <source>
        <strain evidence="5">Expedition CK06-06</strain>
    </source>
</reference>
<dbReference type="PROSITE" id="PS50949">
    <property type="entry name" value="HTH_GNTR"/>
    <property type="match status" value="1"/>
</dbReference>
<dbReference type="Gene3D" id="3.40.1410.10">
    <property type="entry name" value="Chorismate lyase-like"/>
    <property type="match status" value="1"/>
</dbReference>
<comment type="caution">
    <text evidence="5">The sequence shown here is derived from an EMBL/GenBank/DDBJ whole genome shotgun (WGS) entry which is preliminary data.</text>
</comment>
<dbReference type="PANTHER" id="PTHR44846">
    <property type="entry name" value="MANNOSYL-D-GLYCERATE TRANSPORT/METABOLISM SYSTEM REPRESSOR MNGR-RELATED"/>
    <property type="match status" value="1"/>
</dbReference>
<evidence type="ECO:0000256" key="1">
    <source>
        <dbReference type="ARBA" id="ARBA00023015"/>
    </source>
</evidence>
<evidence type="ECO:0000256" key="3">
    <source>
        <dbReference type="ARBA" id="ARBA00023163"/>
    </source>
</evidence>
<dbReference type="SMART" id="SM00345">
    <property type="entry name" value="HTH_GNTR"/>
    <property type="match status" value="1"/>
</dbReference>
<dbReference type="InterPro" id="IPR050679">
    <property type="entry name" value="Bact_HTH_transcr_reg"/>
</dbReference>
<proteinExistence type="predicted"/>
<keyword evidence="3" id="KW-0804">Transcription</keyword>
<evidence type="ECO:0000256" key="2">
    <source>
        <dbReference type="ARBA" id="ARBA00023125"/>
    </source>
</evidence>
<protein>
    <recommendedName>
        <fullName evidence="4">HTH gntR-type domain-containing protein</fullName>
    </recommendedName>
</protein>